<organism evidence="3 4">
    <name type="scientific">Enterococcus hulanensis</name>
    <dbReference type="NCBI Taxonomy" id="2559929"/>
    <lineage>
        <taxon>Bacteria</taxon>
        <taxon>Bacillati</taxon>
        <taxon>Bacillota</taxon>
        <taxon>Bacilli</taxon>
        <taxon>Lactobacillales</taxon>
        <taxon>Enterococcaceae</taxon>
        <taxon>Enterococcus</taxon>
    </lineage>
</organism>
<dbReference type="PANTHER" id="PTHR30204">
    <property type="entry name" value="REDOX-CYCLING DRUG-SENSING TRANSCRIPTIONAL ACTIVATOR SOXR"/>
    <property type="match status" value="1"/>
</dbReference>
<dbReference type="SUPFAM" id="SSF46955">
    <property type="entry name" value="Putative DNA-binding domain"/>
    <property type="match status" value="1"/>
</dbReference>
<keyword evidence="1" id="KW-0238">DNA-binding</keyword>
<dbReference type="EMBL" id="JARPYI010000009">
    <property type="protein sequence ID" value="MDT2601122.1"/>
    <property type="molecule type" value="Genomic_DNA"/>
</dbReference>
<feature type="domain" description="HTH merR-type" evidence="2">
    <location>
        <begin position="1"/>
        <end position="69"/>
    </location>
</feature>
<sequence>MYKISEVSKMIGFSIPTLRYYEELGISTPAKNKSGYREYSDADIEWLRFIYRLKQTGMPLETIKKYSQLRSQGDQTIEKRMKLLAAQRNRLLAERRKIDEHLTFLEAKQATYQKMLTDRDSESV</sequence>
<dbReference type="InterPro" id="IPR047057">
    <property type="entry name" value="MerR_fam"/>
</dbReference>
<dbReference type="PANTHER" id="PTHR30204:SF98">
    <property type="entry name" value="HTH-TYPE TRANSCRIPTIONAL REGULATOR ADHR"/>
    <property type="match status" value="1"/>
</dbReference>
<dbReference type="InterPro" id="IPR009061">
    <property type="entry name" value="DNA-bd_dom_put_sf"/>
</dbReference>
<name>A0ABU3F1W8_9ENTE</name>
<evidence type="ECO:0000256" key="1">
    <source>
        <dbReference type="ARBA" id="ARBA00023125"/>
    </source>
</evidence>
<dbReference type="PRINTS" id="PR00040">
    <property type="entry name" value="HTHMERR"/>
</dbReference>
<dbReference type="InterPro" id="IPR000551">
    <property type="entry name" value="MerR-type_HTH_dom"/>
</dbReference>
<reference evidence="3 4" key="1">
    <citation type="submission" date="2023-03" db="EMBL/GenBank/DDBJ databases">
        <authorList>
            <person name="Shen W."/>
            <person name="Cai J."/>
        </authorList>
    </citation>
    <scope>NUCLEOTIDE SEQUENCE [LARGE SCALE GENOMIC DNA]</scope>
    <source>
        <strain evidence="3 4">D6-4</strain>
    </source>
</reference>
<keyword evidence="4" id="KW-1185">Reference proteome</keyword>
<evidence type="ECO:0000313" key="3">
    <source>
        <dbReference type="EMBL" id="MDT2601122.1"/>
    </source>
</evidence>
<evidence type="ECO:0000313" key="4">
    <source>
        <dbReference type="Proteomes" id="UP001252875"/>
    </source>
</evidence>
<comment type="caution">
    <text evidence="3">The sequence shown here is derived from an EMBL/GenBank/DDBJ whole genome shotgun (WGS) entry which is preliminary data.</text>
</comment>
<gene>
    <name evidence="3" type="ORF">P7D85_15145</name>
</gene>
<dbReference type="RefSeq" id="WP_137663620.1">
    <property type="nucleotide sequence ID" value="NZ_BJED01000005.1"/>
</dbReference>
<dbReference type="SMART" id="SM00422">
    <property type="entry name" value="HTH_MERR"/>
    <property type="match status" value="1"/>
</dbReference>
<protein>
    <submittedName>
        <fullName evidence="3">MerR family transcriptional regulator</fullName>
    </submittedName>
</protein>
<dbReference type="CDD" id="cd01109">
    <property type="entry name" value="HTH_YyaN"/>
    <property type="match status" value="1"/>
</dbReference>
<dbReference type="Gene3D" id="1.10.1660.10">
    <property type="match status" value="1"/>
</dbReference>
<proteinExistence type="predicted"/>
<dbReference type="Proteomes" id="UP001252875">
    <property type="component" value="Unassembled WGS sequence"/>
</dbReference>
<dbReference type="Pfam" id="PF13411">
    <property type="entry name" value="MerR_1"/>
    <property type="match status" value="1"/>
</dbReference>
<dbReference type="PROSITE" id="PS50937">
    <property type="entry name" value="HTH_MERR_2"/>
    <property type="match status" value="1"/>
</dbReference>
<evidence type="ECO:0000259" key="2">
    <source>
        <dbReference type="PROSITE" id="PS50937"/>
    </source>
</evidence>
<accession>A0ABU3F1W8</accession>